<feature type="region of interest" description="Disordered" evidence="1">
    <location>
        <begin position="40"/>
        <end position="59"/>
    </location>
</feature>
<evidence type="ECO:0000256" key="2">
    <source>
        <dbReference type="SAM" id="Phobius"/>
    </source>
</evidence>
<evidence type="ECO:0000313" key="4">
    <source>
        <dbReference type="Proteomes" id="UP000504882"/>
    </source>
</evidence>
<evidence type="ECO:0000256" key="1">
    <source>
        <dbReference type="SAM" id="MobiDB-lite"/>
    </source>
</evidence>
<feature type="transmembrane region" description="Helical" evidence="2">
    <location>
        <begin position="12"/>
        <end position="29"/>
    </location>
</feature>
<comment type="caution">
    <text evidence="3">The sequence shown here is derived from an EMBL/GenBank/DDBJ whole genome shotgun (WGS) entry which is preliminary data.</text>
</comment>
<keyword evidence="2" id="KW-0472">Membrane</keyword>
<evidence type="ECO:0008006" key="5">
    <source>
        <dbReference type="Google" id="ProtNLM"/>
    </source>
</evidence>
<dbReference type="EMBL" id="SMNA01000005">
    <property type="protein sequence ID" value="TDE94246.1"/>
    <property type="molecule type" value="Genomic_DNA"/>
</dbReference>
<accession>A0ABY2E8N3</accession>
<name>A0ABY2E8N3_9MICO</name>
<keyword evidence="2" id="KW-1133">Transmembrane helix</keyword>
<organism evidence="3 4">
    <name type="scientific">Occultella glacieicola</name>
    <dbReference type="NCBI Taxonomy" id="2518684"/>
    <lineage>
        <taxon>Bacteria</taxon>
        <taxon>Bacillati</taxon>
        <taxon>Actinomycetota</taxon>
        <taxon>Actinomycetes</taxon>
        <taxon>Micrococcales</taxon>
        <taxon>Ruaniaceae</taxon>
        <taxon>Occultella</taxon>
    </lineage>
</organism>
<protein>
    <recommendedName>
        <fullName evidence="5">Heme exporter protein D</fullName>
    </recommendedName>
</protein>
<reference evidence="3 4" key="1">
    <citation type="submission" date="2019-03" db="EMBL/GenBank/DDBJ databases">
        <title>Genomic features of bacteria from cold environments.</title>
        <authorList>
            <person name="Shen L."/>
        </authorList>
    </citation>
    <scope>NUCLEOTIDE SEQUENCE [LARGE SCALE GENOMIC DNA]</scope>
    <source>
        <strain evidence="4">T3246-1</strain>
    </source>
</reference>
<evidence type="ECO:0000313" key="3">
    <source>
        <dbReference type="EMBL" id="TDE94246.1"/>
    </source>
</evidence>
<dbReference type="Proteomes" id="UP000504882">
    <property type="component" value="Unassembled WGS sequence"/>
</dbReference>
<gene>
    <name evidence="3" type="ORF">EXU48_12495</name>
</gene>
<keyword evidence="2" id="KW-0812">Transmembrane</keyword>
<sequence length="59" mass="6572">MSGLWDSLAALAPSVGVAFLFIVAIRAMVHADRRERIARARVEAEEDARTDRESRDGKM</sequence>
<keyword evidence="4" id="KW-1185">Reference proteome</keyword>
<proteinExistence type="predicted"/>